<protein>
    <submittedName>
        <fullName evidence="1">Whole genome shotgun sequence</fullName>
    </submittedName>
</protein>
<dbReference type="Proteomes" id="UP001295420">
    <property type="component" value="Unassembled WGS sequence"/>
</dbReference>
<proteinExistence type="predicted"/>
<organism evidence="1 2">
    <name type="scientific">Vibrio owensii</name>
    <dbReference type="NCBI Taxonomy" id="696485"/>
    <lineage>
        <taxon>Bacteria</taxon>
        <taxon>Pseudomonadati</taxon>
        <taxon>Pseudomonadota</taxon>
        <taxon>Gammaproteobacteria</taxon>
        <taxon>Vibrionales</taxon>
        <taxon>Vibrionaceae</taxon>
        <taxon>Vibrio</taxon>
    </lineage>
</organism>
<evidence type="ECO:0000313" key="1">
    <source>
        <dbReference type="EMBL" id="CAH1521262.1"/>
    </source>
</evidence>
<dbReference type="EMBL" id="CAKMTQ010000001">
    <property type="protein sequence ID" value="CAH1521262.1"/>
    <property type="molecule type" value="Genomic_DNA"/>
</dbReference>
<comment type="caution">
    <text evidence="1">The sequence shown here is derived from an EMBL/GenBank/DDBJ whole genome shotgun (WGS) entry which is preliminary data.</text>
</comment>
<dbReference type="AlphaFoldDB" id="A0AAU9PYX4"/>
<name>A0AAU9PYX4_9VIBR</name>
<gene>
    <name evidence="1" type="ORF">THF1D04_10732</name>
</gene>
<accession>A0AAU9PYX4</accession>
<sequence>MTTLAKQPSLYGEWTDSGVTGGVSVLVQNQSSIGVDIYIFTGTEPPEDFEGILLRDWISFPVKDGEKLFHTAAQEIHETFNHAAIRVDMV</sequence>
<reference evidence="1" key="1">
    <citation type="submission" date="2022-01" db="EMBL/GenBank/DDBJ databases">
        <authorList>
            <person name="Lagorce A."/>
        </authorList>
    </citation>
    <scope>NUCLEOTIDE SEQUENCE</scope>
    <source>
        <strain evidence="1">Th15_F1_D04</strain>
    </source>
</reference>
<evidence type="ECO:0000313" key="2">
    <source>
        <dbReference type="Proteomes" id="UP001295420"/>
    </source>
</evidence>
<dbReference type="RefSeq" id="WP_409929966.1">
    <property type="nucleotide sequence ID" value="NZ_CAKMTQ010000001.1"/>
</dbReference>